<dbReference type="Gramene" id="PHT65118">
    <property type="protein sequence ID" value="PHT65118"/>
    <property type="gene ID" value="T459_29543"/>
</dbReference>
<dbReference type="SUPFAM" id="SSF48264">
    <property type="entry name" value="Cytochrome P450"/>
    <property type="match status" value="1"/>
</dbReference>
<dbReference type="InterPro" id="IPR011701">
    <property type="entry name" value="MFS"/>
</dbReference>
<keyword evidence="10 13" id="KW-0472">Membrane</keyword>
<comment type="similarity">
    <text evidence="3">Belongs to the cytochrome P450 family.</text>
</comment>
<evidence type="ECO:0000256" key="5">
    <source>
        <dbReference type="ARBA" id="ARBA00022692"/>
    </source>
</evidence>
<dbReference type="SUPFAM" id="SSF103473">
    <property type="entry name" value="MFS general substrate transporter"/>
    <property type="match status" value="1"/>
</dbReference>
<sequence>MESQVYPLLQYFQVSIGLFFFSFAIGFSVFSVLLFFLRHKFWSWCTCDICQCYLTCSWRKEFTNLGDWYAHRLRNSPSQTIQIHVLDNIITANPRNVEYMLKTNFLNYPKGKPFSMILGDLLGDGIFNVDGDLWNFQRKMASLELGSMSIRSYAFNNVKNEIKFRLIPLLSSFVSSQQQDFGRTTLDLQDVFRRFSFDNICKFSFGLDPGCLELSLPLSHFAHSFDLATKLSAERAMVASPLIWKVKRILDIGTEKKLREAIENIDVLAREVIGQKRKLGYSNHQDLLSRFMGMVDNEVYLRDIVISFILAGRDTVASGLTSIFWLLTSHPDVELRIREEKSRVMQQDQEFLKFEQINEMHYLNAVIHESMRLYPPVQFDSKFASGDDVLPDGIFVGKGARVTYHVYAMGRMENIWGKDCMEFKPERWLKNDPNTSLVDMPAATDMATTSTPLSSLLPQPSWFTAKRLLLVFCVINLINYVDRGTIASNGVNGSPRTCTQNGTCSSGSGIQGEFSLSNFQDGVISFAFMVGLLVASPIFASFAKRVNPFRLIGVGLTVWTIAIVGCGFSFNFWFIATCRMLVGVGEASFISLAVPFIDDNAPVARKTAWLGIFYMCIPTGIAVGYVYGGLVGDHLGWRWAFWIEALLMLPFAVLGFVMKPLQLKGFSHAGSKEPSTSPLNACPEKSVSNCSKLKLELTRFWKDLKMLHLEKIYVINVLGYIAYNFVIGAYSYWGPKAGYNIYRMKNADMMFGGITVVSGILGTLAGGFVLDRMTSTISNAFKLLSAATLLGAIFCFAAFCFKSLYAFIALFAIGQMLVFATQGPVNYVCLHCVKPSLRPLSMAMSTVSIHIFGDVPSSPLVGVVQDRINNWRVTALMLTTILFIASGIWFIGIFLHSVDRFDEDSEDQISDAERAKSQPIY</sequence>
<dbReference type="GO" id="GO:0016020">
    <property type="term" value="C:membrane"/>
    <property type="evidence" value="ECO:0007669"/>
    <property type="project" value="UniProtKB-SubCell"/>
</dbReference>
<evidence type="ECO:0000259" key="14">
    <source>
        <dbReference type="PROSITE" id="PS50850"/>
    </source>
</evidence>
<keyword evidence="5 13" id="KW-0812">Transmembrane</keyword>
<reference evidence="15 16" key="2">
    <citation type="journal article" date="2017" name="Genome Biol.">
        <title>New reference genome sequences of hot pepper reveal the massive evolution of plant disease-resistance genes by retroduplication.</title>
        <authorList>
            <person name="Kim S."/>
            <person name="Park J."/>
            <person name="Yeom S.I."/>
            <person name="Kim Y.M."/>
            <person name="Seo E."/>
            <person name="Kim K.T."/>
            <person name="Kim M.S."/>
            <person name="Lee J.M."/>
            <person name="Cheong K."/>
            <person name="Shin H.S."/>
            <person name="Kim S.B."/>
            <person name="Han K."/>
            <person name="Lee J."/>
            <person name="Park M."/>
            <person name="Lee H.A."/>
            <person name="Lee H.Y."/>
            <person name="Lee Y."/>
            <person name="Oh S."/>
            <person name="Lee J.H."/>
            <person name="Choi E."/>
            <person name="Choi E."/>
            <person name="Lee S.E."/>
            <person name="Jeon J."/>
            <person name="Kim H."/>
            <person name="Choi G."/>
            <person name="Song H."/>
            <person name="Lee J."/>
            <person name="Lee S.C."/>
            <person name="Kwon J.K."/>
            <person name="Lee H.Y."/>
            <person name="Koo N."/>
            <person name="Hong Y."/>
            <person name="Kim R.W."/>
            <person name="Kang W.H."/>
            <person name="Huh J.H."/>
            <person name="Kang B.C."/>
            <person name="Yang T.J."/>
            <person name="Lee Y.H."/>
            <person name="Bennetzen J.L."/>
            <person name="Choi D."/>
        </authorList>
    </citation>
    <scope>NUCLEOTIDE SEQUENCE [LARGE SCALE GENOMIC DNA]</scope>
    <source>
        <strain evidence="16">cv. CM334</strain>
    </source>
</reference>
<proteinExistence type="inferred from homology"/>
<dbReference type="EMBL" id="AYRZ02000012">
    <property type="protein sequence ID" value="PHT65118.1"/>
    <property type="molecule type" value="Genomic_DNA"/>
</dbReference>
<keyword evidence="9" id="KW-0408">Iron</keyword>
<keyword evidence="8" id="KW-0560">Oxidoreductase</keyword>
<feature type="transmembrane region" description="Helical" evidence="13">
    <location>
        <begin position="781"/>
        <end position="799"/>
    </location>
</feature>
<feature type="transmembrane region" description="Helical" evidence="13">
    <location>
        <begin position="12"/>
        <end position="37"/>
    </location>
</feature>
<dbReference type="GO" id="GO:0004497">
    <property type="term" value="F:monooxygenase activity"/>
    <property type="evidence" value="ECO:0007669"/>
    <property type="project" value="InterPro"/>
</dbReference>
<dbReference type="InterPro" id="IPR001128">
    <property type="entry name" value="Cyt_P450"/>
</dbReference>
<evidence type="ECO:0000256" key="8">
    <source>
        <dbReference type="ARBA" id="ARBA00023002"/>
    </source>
</evidence>
<feature type="transmembrane region" description="Helical" evidence="13">
    <location>
        <begin position="639"/>
        <end position="658"/>
    </location>
</feature>
<dbReference type="Pfam" id="PF00067">
    <property type="entry name" value="p450"/>
    <property type="match status" value="1"/>
</dbReference>
<dbReference type="InterPro" id="IPR020846">
    <property type="entry name" value="MFS_dom"/>
</dbReference>
<dbReference type="InterPro" id="IPR036259">
    <property type="entry name" value="MFS_trans_sf"/>
</dbReference>
<name>A0A2G2Y5X3_CAPAN</name>
<comment type="similarity">
    <text evidence="12">Belongs to the major facilitator superfamily. Phosphate:H(+) symporter (TC 2.A.1.9) family.</text>
</comment>
<evidence type="ECO:0000256" key="7">
    <source>
        <dbReference type="ARBA" id="ARBA00022989"/>
    </source>
</evidence>
<dbReference type="PANTHER" id="PTHR24296">
    <property type="entry name" value="CYTOCHROME P450"/>
    <property type="match status" value="1"/>
</dbReference>
<dbReference type="Gene3D" id="1.10.630.10">
    <property type="entry name" value="Cytochrome P450"/>
    <property type="match status" value="1"/>
</dbReference>
<feature type="transmembrane region" description="Helical" evidence="13">
    <location>
        <begin position="549"/>
        <end position="574"/>
    </location>
</feature>
<keyword evidence="4" id="KW-0813">Transport</keyword>
<dbReference type="GO" id="GO:0020037">
    <property type="term" value="F:heme binding"/>
    <property type="evidence" value="ECO:0007669"/>
    <property type="project" value="InterPro"/>
</dbReference>
<comment type="subcellular location">
    <subcellularLocation>
        <location evidence="2">Membrane</location>
        <topology evidence="2">Multi-pass membrane protein</topology>
    </subcellularLocation>
</comment>
<evidence type="ECO:0000256" key="1">
    <source>
        <dbReference type="ARBA" id="ARBA00001971"/>
    </source>
</evidence>
<feature type="domain" description="Major facilitator superfamily (MFS) profile" evidence="14">
    <location>
        <begin position="468"/>
        <end position="898"/>
    </location>
</feature>
<evidence type="ECO:0000256" key="3">
    <source>
        <dbReference type="ARBA" id="ARBA00010617"/>
    </source>
</evidence>
<evidence type="ECO:0000256" key="11">
    <source>
        <dbReference type="ARBA" id="ARBA00024338"/>
    </source>
</evidence>
<dbReference type="GO" id="GO:0005506">
    <property type="term" value="F:iron ion binding"/>
    <property type="evidence" value="ECO:0007669"/>
    <property type="project" value="InterPro"/>
</dbReference>
<feature type="transmembrane region" description="Helical" evidence="13">
    <location>
        <begin position="805"/>
        <end position="825"/>
    </location>
</feature>
<dbReference type="CDD" id="cd17328">
    <property type="entry name" value="MFS_spinster_like"/>
    <property type="match status" value="1"/>
</dbReference>
<dbReference type="AlphaFoldDB" id="A0A2G2Y5X3"/>
<protein>
    <submittedName>
        <fullName evidence="15">Sphingolipid transporter spinster -like protein 3</fullName>
    </submittedName>
</protein>
<feature type="transmembrane region" description="Helical" evidence="13">
    <location>
        <begin position="712"/>
        <end position="733"/>
    </location>
</feature>
<evidence type="ECO:0000256" key="10">
    <source>
        <dbReference type="ARBA" id="ARBA00023136"/>
    </source>
</evidence>
<dbReference type="Proteomes" id="UP000222542">
    <property type="component" value="Unassembled WGS sequence"/>
</dbReference>
<dbReference type="GO" id="GO:0022857">
    <property type="term" value="F:transmembrane transporter activity"/>
    <property type="evidence" value="ECO:0007669"/>
    <property type="project" value="InterPro"/>
</dbReference>
<keyword evidence="16" id="KW-1185">Reference proteome</keyword>
<feature type="transmembrane region" description="Helical" evidence="13">
    <location>
        <begin position="873"/>
        <end position="895"/>
    </location>
</feature>
<evidence type="ECO:0000256" key="12">
    <source>
        <dbReference type="ARBA" id="ARBA00044504"/>
    </source>
</evidence>
<reference evidence="15 16" key="1">
    <citation type="journal article" date="2014" name="Nat. Genet.">
        <title>Genome sequence of the hot pepper provides insights into the evolution of pungency in Capsicum species.</title>
        <authorList>
            <person name="Kim S."/>
            <person name="Park M."/>
            <person name="Yeom S.I."/>
            <person name="Kim Y.M."/>
            <person name="Lee J.M."/>
            <person name="Lee H.A."/>
            <person name="Seo E."/>
            <person name="Choi J."/>
            <person name="Cheong K."/>
            <person name="Kim K.T."/>
            <person name="Jung K."/>
            <person name="Lee G.W."/>
            <person name="Oh S.K."/>
            <person name="Bae C."/>
            <person name="Kim S.B."/>
            <person name="Lee H.Y."/>
            <person name="Kim S.Y."/>
            <person name="Kim M.S."/>
            <person name="Kang B.C."/>
            <person name="Jo Y.D."/>
            <person name="Yang H.B."/>
            <person name="Jeong H.J."/>
            <person name="Kang W.H."/>
            <person name="Kwon J.K."/>
            <person name="Shin C."/>
            <person name="Lim J.Y."/>
            <person name="Park J.H."/>
            <person name="Huh J.H."/>
            <person name="Kim J.S."/>
            <person name="Kim B.D."/>
            <person name="Cohen O."/>
            <person name="Paran I."/>
            <person name="Suh M.C."/>
            <person name="Lee S.B."/>
            <person name="Kim Y.K."/>
            <person name="Shin Y."/>
            <person name="Noh S.J."/>
            <person name="Park J."/>
            <person name="Seo Y.S."/>
            <person name="Kwon S.Y."/>
            <person name="Kim H.A."/>
            <person name="Park J.M."/>
            <person name="Kim H.J."/>
            <person name="Choi S.B."/>
            <person name="Bosland P.W."/>
            <person name="Reeves G."/>
            <person name="Jo S.H."/>
            <person name="Lee B.W."/>
            <person name="Cho H.T."/>
            <person name="Choi H.S."/>
            <person name="Lee M.S."/>
            <person name="Yu Y."/>
            <person name="Do Choi Y."/>
            <person name="Park B.S."/>
            <person name="van Deynze A."/>
            <person name="Ashrafi H."/>
            <person name="Hill T."/>
            <person name="Kim W.T."/>
            <person name="Pai H.S."/>
            <person name="Ahn H.K."/>
            <person name="Yeam I."/>
            <person name="Giovannoni J.J."/>
            <person name="Rose J.K."/>
            <person name="Sorensen I."/>
            <person name="Lee S.J."/>
            <person name="Kim R.W."/>
            <person name="Choi I.Y."/>
            <person name="Choi B.S."/>
            <person name="Lim J.S."/>
            <person name="Lee Y.H."/>
            <person name="Choi D."/>
        </authorList>
    </citation>
    <scope>NUCLEOTIDE SEQUENCE [LARGE SCALE GENOMIC DNA]</scope>
    <source>
        <strain evidence="16">cv. CM334</strain>
    </source>
</reference>
<keyword evidence="7 13" id="KW-1133">Transmembrane helix</keyword>
<feature type="transmembrane region" description="Helical" evidence="13">
    <location>
        <begin position="749"/>
        <end position="769"/>
    </location>
</feature>
<comment type="cofactor">
    <cofactor evidence="1">
        <name>heme</name>
        <dbReference type="ChEBI" id="CHEBI:30413"/>
    </cofactor>
</comment>
<evidence type="ECO:0000313" key="15">
    <source>
        <dbReference type="EMBL" id="PHT65118.1"/>
    </source>
</evidence>
<evidence type="ECO:0000313" key="16">
    <source>
        <dbReference type="Proteomes" id="UP000222542"/>
    </source>
</evidence>
<dbReference type="PROSITE" id="PS50850">
    <property type="entry name" value="MFS"/>
    <property type="match status" value="1"/>
</dbReference>
<organism evidence="15 16">
    <name type="scientific">Capsicum annuum</name>
    <name type="common">Capsicum pepper</name>
    <dbReference type="NCBI Taxonomy" id="4072"/>
    <lineage>
        <taxon>Eukaryota</taxon>
        <taxon>Viridiplantae</taxon>
        <taxon>Streptophyta</taxon>
        <taxon>Embryophyta</taxon>
        <taxon>Tracheophyta</taxon>
        <taxon>Spermatophyta</taxon>
        <taxon>Magnoliopsida</taxon>
        <taxon>eudicotyledons</taxon>
        <taxon>Gunneridae</taxon>
        <taxon>Pentapetalae</taxon>
        <taxon>asterids</taxon>
        <taxon>lamiids</taxon>
        <taxon>Solanales</taxon>
        <taxon>Solanaceae</taxon>
        <taxon>Solanoideae</taxon>
        <taxon>Capsiceae</taxon>
        <taxon>Capsicum</taxon>
    </lineage>
</organism>
<evidence type="ECO:0000256" key="6">
    <source>
        <dbReference type="ARBA" id="ARBA00022723"/>
    </source>
</evidence>
<dbReference type="Gene3D" id="1.20.1250.20">
    <property type="entry name" value="MFS general substrate transporter like domains"/>
    <property type="match status" value="1"/>
</dbReference>
<feature type="transmembrane region" description="Helical" evidence="13">
    <location>
        <begin position="609"/>
        <end position="627"/>
    </location>
</feature>
<evidence type="ECO:0000256" key="9">
    <source>
        <dbReference type="ARBA" id="ARBA00023004"/>
    </source>
</evidence>
<keyword evidence="6" id="KW-0479">Metal-binding</keyword>
<comment type="similarity">
    <text evidence="11">Belongs to the major facilitator superfamily. Spinster (TC 2.A.1.49) family.</text>
</comment>
<comment type="caution">
    <text evidence="15">The sequence shown here is derived from an EMBL/GenBank/DDBJ whole genome shotgun (WGS) entry which is preliminary data.</text>
</comment>
<dbReference type="CDD" id="cd11064">
    <property type="entry name" value="CYP86A"/>
    <property type="match status" value="1"/>
</dbReference>
<evidence type="ECO:0000256" key="4">
    <source>
        <dbReference type="ARBA" id="ARBA00022448"/>
    </source>
</evidence>
<dbReference type="InterPro" id="IPR036396">
    <property type="entry name" value="Cyt_P450_sf"/>
</dbReference>
<dbReference type="Pfam" id="PF07690">
    <property type="entry name" value="MFS_1"/>
    <property type="match status" value="1"/>
</dbReference>
<gene>
    <name evidence="15" type="ORF">T459_29543</name>
</gene>
<dbReference type="GO" id="GO:0016705">
    <property type="term" value="F:oxidoreductase activity, acting on paired donors, with incorporation or reduction of molecular oxygen"/>
    <property type="evidence" value="ECO:0007669"/>
    <property type="project" value="InterPro"/>
</dbReference>
<dbReference type="InterPro" id="IPR044770">
    <property type="entry name" value="MFS_spinster-like"/>
</dbReference>
<evidence type="ECO:0000256" key="2">
    <source>
        <dbReference type="ARBA" id="ARBA00004141"/>
    </source>
</evidence>
<accession>A0A2G2Y5X3</accession>
<feature type="transmembrane region" description="Helical" evidence="13">
    <location>
        <begin position="523"/>
        <end position="542"/>
    </location>
</feature>
<evidence type="ECO:0000256" key="13">
    <source>
        <dbReference type="SAM" id="Phobius"/>
    </source>
</evidence>